<reference evidence="12 13" key="1">
    <citation type="submission" date="2014-10" db="EMBL/GenBank/DDBJ databases">
        <title>Draft genome of the hookworm Ancylostoma caninum.</title>
        <authorList>
            <person name="Mitreva M."/>
        </authorList>
    </citation>
    <scope>NUCLEOTIDE SEQUENCE [LARGE SCALE GENOMIC DNA]</scope>
    <source>
        <strain evidence="12 13">Baltimore</strain>
    </source>
</reference>
<evidence type="ECO:0000313" key="13">
    <source>
        <dbReference type="Proteomes" id="UP000252519"/>
    </source>
</evidence>
<feature type="short sequence motif" description="Cysteine switch" evidence="7">
    <location>
        <begin position="116"/>
        <end position="123"/>
    </location>
</feature>
<dbReference type="SUPFAM" id="SSF55486">
    <property type="entry name" value="Metalloproteases ('zincins'), catalytic domain"/>
    <property type="match status" value="1"/>
</dbReference>
<dbReference type="Proteomes" id="UP000252519">
    <property type="component" value="Unassembled WGS sequence"/>
</dbReference>
<feature type="domain" description="Peptidase M10 metallopeptidase" evidence="10">
    <location>
        <begin position="134"/>
        <end position="190"/>
    </location>
</feature>
<feature type="binding site" evidence="6">
    <location>
        <position position="150"/>
    </location>
    <ligand>
        <name>Ca(2+)</name>
        <dbReference type="ChEBI" id="CHEBI:29108"/>
        <label>1</label>
    </ligand>
</feature>
<gene>
    <name evidence="12" type="ORF">ANCCAN_13187</name>
</gene>
<dbReference type="EMBL" id="JOJR01000261">
    <property type="protein sequence ID" value="RCN40880.1"/>
    <property type="molecule type" value="Genomic_DNA"/>
</dbReference>
<accession>A0A368GCZ1</accession>
<proteinExistence type="predicted"/>
<comment type="caution">
    <text evidence="12">The sequence shown here is derived from an EMBL/GenBank/DDBJ whole genome shotgun (WGS) entry which is preliminary data.</text>
</comment>
<evidence type="ECO:0000259" key="10">
    <source>
        <dbReference type="Pfam" id="PF00413"/>
    </source>
</evidence>
<dbReference type="GO" id="GO:0005615">
    <property type="term" value="C:extracellular space"/>
    <property type="evidence" value="ECO:0007669"/>
    <property type="project" value="TreeGrafter"/>
</dbReference>
<dbReference type="GO" id="GO:0030574">
    <property type="term" value="P:collagen catabolic process"/>
    <property type="evidence" value="ECO:0007669"/>
    <property type="project" value="TreeGrafter"/>
</dbReference>
<dbReference type="SUPFAM" id="SSF47090">
    <property type="entry name" value="PGBD-like"/>
    <property type="match status" value="1"/>
</dbReference>
<feature type="binding site" description="in inhibited form" evidence="6">
    <location>
        <position position="118"/>
    </location>
    <ligand>
        <name>Zn(2+)</name>
        <dbReference type="ChEBI" id="CHEBI:29105"/>
        <label>2</label>
        <note>catalytic</note>
    </ligand>
</feature>
<evidence type="ECO:0000256" key="9">
    <source>
        <dbReference type="SAM" id="SignalP"/>
    </source>
</evidence>
<feature type="signal peptide" evidence="9">
    <location>
        <begin position="1"/>
        <end position="18"/>
    </location>
</feature>
<evidence type="ECO:0000256" key="6">
    <source>
        <dbReference type="PIRSR" id="PIRSR621190-2"/>
    </source>
</evidence>
<dbReference type="STRING" id="29170.A0A368GCZ1"/>
<feature type="domain" description="Peptidoglycan binding-like" evidence="11">
    <location>
        <begin position="52"/>
        <end position="113"/>
    </location>
</feature>
<dbReference type="InterPro" id="IPR024079">
    <property type="entry name" value="MetalloPept_cat_dom_sf"/>
</dbReference>
<dbReference type="GO" id="GO:0008270">
    <property type="term" value="F:zinc ion binding"/>
    <property type="evidence" value="ECO:0007669"/>
    <property type="project" value="InterPro"/>
</dbReference>
<dbReference type="InterPro" id="IPR036365">
    <property type="entry name" value="PGBD-like_sf"/>
</dbReference>
<feature type="binding site" evidence="6">
    <location>
        <position position="185"/>
    </location>
    <ligand>
        <name>Ca(2+)</name>
        <dbReference type="ChEBI" id="CHEBI:29108"/>
        <label>2</label>
    </ligand>
</feature>
<dbReference type="GO" id="GO:0004222">
    <property type="term" value="F:metalloendopeptidase activity"/>
    <property type="evidence" value="ECO:0007669"/>
    <property type="project" value="InterPro"/>
</dbReference>
<keyword evidence="2 6" id="KW-0479">Metal-binding</keyword>
<dbReference type="Gene3D" id="3.40.390.10">
    <property type="entry name" value="Collagenase (Catalytic Domain)"/>
    <property type="match status" value="1"/>
</dbReference>
<organism evidence="12 13">
    <name type="scientific">Ancylostoma caninum</name>
    <name type="common">Dog hookworm</name>
    <dbReference type="NCBI Taxonomy" id="29170"/>
    <lineage>
        <taxon>Eukaryota</taxon>
        <taxon>Metazoa</taxon>
        <taxon>Ecdysozoa</taxon>
        <taxon>Nematoda</taxon>
        <taxon>Chromadorea</taxon>
        <taxon>Rhabditida</taxon>
        <taxon>Rhabditina</taxon>
        <taxon>Rhabditomorpha</taxon>
        <taxon>Strongyloidea</taxon>
        <taxon>Ancylostomatidae</taxon>
        <taxon>Ancylostomatinae</taxon>
        <taxon>Ancylostoma</taxon>
    </lineage>
</organism>
<dbReference type="Pfam" id="PF00413">
    <property type="entry name" value="Peptidase_M10"/>
    <property type="match status" value="1"/>
</dbReference>
<dbReference type="InterPro" id="IPR001818">
    <property type="entry name" value="Pept_M10_metallopeptidase"/>
</dbReference>
<evidence type="ECO:0000256" key="7">
    <source>
        <dbReference type="PIRSR" id="PIRSR621190-5"/>
    </source>
</evidence>
<protein>
    <submittedName>
        <fullName evidence="12">Peptidoglycan binding domain protein</fullName>
    </submittedName>
</protein>
<dbReference type="PANTHER" id="PTHR10201:SF329">
    <property type="entry name" value="MATRIX METALLOPROTEINASE-C"/>
    <property type="match status" value="1"/>
</dbReference>
<keyword evidence="6" id="KW-0106">Calcium</keyword>
<dbReference type="OrthoDB" id="406838at2759"/>
<comment type="cofactor">
    <cofactor evidence="6">
        <name>Ca(2+)</name>
        <dbReference type="ChEBI" id="CHEBI:29108"/>
    </cofactor>
    <text evidence="6">Can bind about 5 Ca(2+) ions per subunit.</text>
</comment>
<dbReference type="GO" id="GO:0006508">
    <property type="term" value="P:proteolysis"/>
    <property type="evidence" value="ECO:0007669"/>
    <property type="project" value="UniProtKB-KW"/>
</dbReference>
<evidence type="ECO:0000259" key="11">
    <source>
        <dbReference type="Pfam" id="PF01471"/>
    </source>
</evidence>
<dbReference type="GO" id="GO:0031012">
    <property type="term" value="C:extracellular matrix"/>
    <property type="evidence" value="ECO:0007669"/>
    <property type="project" value="InterPro"/>
</dbReference>
<dbReference type="PANTHER" id="PTHR10201">
    <property type="entry name" value="MATRIX METALLOPROTEINASE"/>
    <property type="match status" value="1"/>
</dbReference>
<evidence type="ECO:0000256" key="3">
    <source>
        <dbReference type="ARBA" id="ARBA00022801"/>
    </source>
</evidence>
<evidence type="ECO:0000256" key="1">
    <source>
        <dbReference type="ARBA" id="ARBA00022670"/>
    </source>
</evidence>
<keyword evidence="5" id="KW-0482">Metalloprotease</keyword>
<dbReference type="PRINTS" id="PR00138">
    <property type="entry name" value="MATRIXIN"/>
</dbReference>
<feature type="chain" id="PRO_5016737395" evidence="9">
    <location>
        <begin position="19"/>
        <end position="198"/>
    </location>
</feature>
<comment type="cofactor">
    <cofactor evidence="6">
        <name>Zn(2+)</name>
        <dbReference type="ChEBI" id="CHEBI:29105"/>
    </cofactor>
    <text evidence="6">Binds 2 Zn(2+) ions per subunit.</text>
</comment>
<dbReference type="GO" id="GO:0030198">
    <property type="term" value="P:extracellular matrix organization"/>
    <property type="evidence" value="ECO:0007669"/>
    <property type="project" value="TreeGrafter"/>
</dbReference>
<dbReference type="Pfam" id="PF01471">
    <property type="entry name" value="PG_binding_1"/>
    <property type="match status" value="1"/>
</dbReference>
<feature type="region of interest" description="Disordered" evidence="8">
    <location>
        <begin position="30"/>
        <end position="49"/>
    </location>
</feature>
<evidence type="ECO:0000256" key="4">
    <source>
        <dbReference type="ARBA" id="ARBA00022833"/>
    </source>
</evidence>
<evidence type="ECO:0000256" key="2">
    <source>
        <dbReference type="ARBA" id="ARBA00022723"/>
    </source>
</evidence>
<feature type="compositionally biased region" description="Low complexity" evidence="8">
    <location>
        <begin position="30"/>
        <end position="41"/>
    </location>
</feature>
<keyword evidence="4 6" id="KW-0862">Zinc</keyword>
<name>A0A368GCZ1_ANCCA</name>
<dbReference type="InterPro" id="IPR021190">
    <property type="entry name" value="Pept_M10A"/>
</dbReference>
<keyword evidence="1" id="KW-0645">Protease</keyword>
<evidence type="ECO:0000256" key="5">
    <source>
        <dbReference type="ARBA" id="ARBA00023049"/>
    </source>
</evidence>
<keyword evidence="9" id="KW-0732">Signal</keyword>
<sequence length="198" mass="21404">MRPPLLLILILLVSVVNAGFFDFISKLTGGSSNSNSGSSSSSKKKAPVSDEKAKKYLQDFGYVAPSNTLNAAPGMSGDFSDVTSLFKRAITKFQEFAGLKKTGVLDEQTKQKMAEPRCGVTDVLAVTSGGAAFKWRKNRLTYSIENFSSDLPREDVRRAIREGYEVWAAVTPLEFEEVPAGSGADIKVGVIQKIESIA</sequence>
<evidence type="ECO:0000313" key="12">
    <source>
        <dbReference type="EMBL" id="RCN40880.1"/>
    </source>
</evidence>
<keyword evidence="13" id="KW-1185">Reference proteome</keyword>
<keyword evidence="3" id="KW-0378">Hydrolase</keyword>
<evidence type="ECO:0000256" key="8">
    <source>
        <dbReference type="SAM" id="MobiDB-lite"/>
    </source>
</evidence>
<dbReference type="AlphaFoldDB" id="A0A368GCZ1"/>
<dbReference type="InterPro" id="IPR002477">
    <property type="entry name" value="Peptidoglycan-bd-like"/>
</dbReference>